<proteinExistence type="predicted"/>
<dbReference type="EMBL" id="JBEPMN010000019">
    <property type="protein sequence ID" value="MET3663133.1"/>
    <property type="molecule type" value="Genomic_DNA"/>
</dbReference>
<evidence type="ECO:0000313" key="1">
    <source>
        <dbReference type="EMBL" id="MET3663133.1"/>
    </source>
</evidence>
<gene>
    <name evidence="1" type="ORF">ABID44_003488</name>
</gene>
<keyword evidence="2" id="KW-1185">Reference proteome</keyword>
<accession>A0ABV2KPZ3</accession>
<sequence>MSDVGRDHADSLVRWQRRLSGMGPERRKARNGSESTVELAQGCLCFSITLGLCLSHYSIRISAYGPTDENKLCYVESPFAEFDLRDERLTLIDALAQFRLRDAGVLSSLHEQFDYPQVEIGTK</sequence>
<name>A0ABV2KPZ3_9HYPH</name>
<protein>
    <submittedName>
        <fullName evidence="1">Uncharacterized protein</fullName>
    </submittedName>
</protein>
<reference evidence="1 2" key="1">
    <citation type="submission" date="2024-06" db="EMBL/GenBank/DDBJ databases">
        <title>Genomic Encyclopedia of Type Strains, Phase IV (KMG-IV): sequencing the most valuable type-strain genomes for metagenomic binning, comparative biology and taxonomic classification.</title>
        <authorList>
            <person name="Goeker M."/>
        </authorList>
    </citation>
    <scope>NUCLEOTIDE SEQUENCE [LARGE SCALE GENOMIC DNA]</scope>
    <source>
        <strain evidence="1 2">DSM 19730</strain>
    </source>
</reference>
<comment type="caution">
    <text evidence="1">The sequence shown here is derived from an EMBL/GenBank/DDBJ whole genome shotgun (WGS) entry which is preliminary data.</text>
</comment>
<organism evidence="1 2">
    <name type="scientific">Aquamicrobium ahrensii</name>
    <dbReference type="NCBI Taxonomy" id="469551"/>
    <lineage>
        <taxon>Bacteria</taxon>
        <taxon>Pseudomonadati</taxon>
        <taxon>Pseudomonadota</taxon>
        <taxon>Alphaproteobacteria</taxon>
        <taxon>Hyphomicrobiales</taxon>
        <taxon>Phyllobacteriaceae</taxon>
        <taxon>Aquamicrobium</taxon>
    </lineage>
</organism>
<dbReference type="Proteomes" id="UP001549143">
    <property type="component" value="Unassembled WGS sequence"/>
</dbReference>
<evidence type="ECO:0000313" key="2">
    <source>
        <dbReference type="Proteomes" id="UP001549143"/>
    </source>
</evidence>